<proteinExistence type="predicted"/>
<evidence type="ECO:0000313" key="10">
    <source>
        <dbReference type="Proteomes" id="UP000044602"/>
    </source>
</evidence>
<feature type="region of interest" description="Disordered" evidence="6">
    <location>
        <begin position="435"/>
        <end position="461"/>
    </location>
</feature>
<keyword evidence="10" id="KW-1185">Reference proteome</keyword>
<dbReference type="InterPro" id="IPR042321">
    <property type="entry name" value="Ima1"/>
</dbReference>
<dbReference type="GO" id="GO:0044732">
    <property type="term" value="C:mitotic spindle pole body"/>
    <property type="evidence" value="ECO:0007669"/>
    <property type="project" value="TreeGrafter"/>
</dbReference>
<accession>A0A0G4LKQ5</accession>
<comment type="subcellular location">
    <subcellularLocation>
        <location evidence="1">Nucleus inner membrane</location>
        <topology evidence="1">Multi-pass membrane protein</topology>
    </subcellularLocation>
</comment>
<evidence type="ECO:0000256" key="1">
    <source>
        <dbReference type="ARBA" id="ARBA00004473"/>
    </source>
</evidence>
<evidence type="ECO:0000256" key="4">
    <source>
        <dbReference type="ARBA" id="ARBA00023136"/>
    </source>
</evidence>
<dbReference type="STRING" id="100787.A0A0G4LKQ5"/>
<evidence type="ECO:0000256" key="3">
    <source>
        <dbReference type="ARBA" id="ARBA00022989"/>
    </source>
</evidence>
<evidence type="ECO:0000259" key="8">
    <source>
        <dbReference type="Pfam" id="PF09779"/>
    </source>
</evidence>
<feature type="transmembrane region" description="Helical" evidence="7">
    <location>
        <begin position="702"/>
        <end position="723"/>
    </location>
</feature>
<dbReference type="Pfam" id="PF09779">
    <property type="entry name" value="Ima1_N"/>
    <property type="match status" value="1"/>
</dbReference>
<evidence type="ECO:0000256" key="6">
    <source>
        <dbReference type="SAM" id="MobiDB-lite"/>
    </source>
</evidence>
<gene>
    <name evidence="9" type="ORF">BN1708_003556</name>
</gene>
<dbReference type="GO" id="GO:0034506">
    <property type="term" value="C:chromosome, centromeric core domain"/>
    <property type="evidence" value="ECO:0007669"/>
    <property type="project" value="TreeGrafter"/>
</dbReference>
<dbReference type="PANTHER" id="PTHR28538">
    <property type="entry name" value="INTEGRAL INNER NUCLEAR MEMBRANE PROTEIN IMA1"/>
    <property type="match status" value="1"/>
</dbReference>
<feature type="compositionally biased region" description="Polar residues" evidence="6">
    <location>
        <begin position="109"/>
        <end position="127"/>
    </location>
</feature>
<keyword evidence="5" id="KW-0539">Nucleus</keyword>
<dbReference type="GO" id="GO:0034992">
    <property type="term" value="C:microtubule organizing center attachment site"/>
    <property type="evidence" value="ECO:0007669"/>
    <property type="project" value="TreeGrafter"/>
</dbReference>
<dbReference type="EMBL" id="CVQH01014446">
    <property type="protein sequence ID" value="CRK22616.1"/>
    <property type="molecule type" value="Genomic_DNA"/>
</dbReference>
<keyword evidence="3 7" id="KW-1133">Transmembrane helix</keyword>
<evidence type="ECO:0000256" key="7">
    <source>
        <dbReference type="SAM" id="Phobius"/>
    </source>
</evidence>
<feature type="region of interest" description="Disordered" evidence="6">
    <location>
        <begin position="102"/>
        <end position="127"/>
    </location>
</feature>
<keyword evidence="2 7" id="KW-0812">Transmembrane</keyword>
<feature type="domain" description="Ima1 N-terminal" evidence="8">
    <location>
        <begin position="66"/>
        <end position="195"/>
    </location>
</feature>
<feature type="transmembrane region" description="Helical" evidence="7">
    <location>
        <begin position="735"/>
        <end position="755"/>
    </location>
</feature>
<evidence type="ECO:0000256" key="2">
    <source>
        <dbReference type="ARBA" id="ARBA00022692"/>
    </source>
</evidence>
<evidence type="ECO:0000256" key="5">
    <source>
        <dbReference type="ARBA" id="ARBA00023242"/>
    </source>
</evidence>
<feature type="compositionally biased region" description="Polar residues" evidence="6">
    <location>
        <begin position="499"/>
        <end position="514"/>
    </location>
</feature>
<evidence type="ECO:0000313" key="9">
    <source>
        <dbReference type="EMBL" id="CRK22616.1"/>
    </source>
</evidence>
<dbReference type="AlphaFoldDB" id="A0A0G4LKQ5"/>
<feature type="transmembrane region" description="Helical" evidence="7">
    <location>
        <begin position="363"/>
        <end position="380"/>
    </location>
</feature>
<feature type="transmembrane region" description="Helical" evidence="7">
    <location>
        <begin position="641"/>
        <end position="658"/>
    </location>
</feature>
<reference evidence="9 10" key="1">
    <citation type="submission" date="2015-05" db="EMBL/GenBank/DDBJ databases">
        <authorList>
            <person name="Wang D.B."/>
            <person name="Wang M."/>
        </authorList>
    </citation>
    <scope>NUCLEOTIDE SEQUENCE [LARGE SCALE GENOMIC DNA]</scope>
    <source>
        <strain evidence="9">VL1</strain>
    </source>
</reference>
<keyword evidence="4 7" id="KW-0472">Membrane</keyword>
<dbReference type="GO" id="GO:0005637">
    <property type="term" value="C:nuclear inner membrane"/>
    <property type="evidence" value="ECO:0007669"/>
    <property type="project" value="UniProtKB-SubCell"/>
</dbReference>
<sequence length="756" mass="83492">MKLQVNLPKSCLTARHNFQKISNEHQVTRSSTSLKHKTELCINGILPVMVLRTPSAMASLRSRGNLTCFYCGKRSSVKFNGTISDFLCLKCDATNYLDENGEITDPPVASTTSTTQPTQYAIPRSQSPEPATQAQSIFCSTCLKNQHLFTASLAQYLPEDPDHPEYAQLEKNYYKFRQRLEERYPQICADCEPKVLAQVQQAGYTARTDHLRRMMERSRQRRALPKRWTALDMADTLGRWFWLAGLMGQLLWHFATMADALSTTTTGPLRDPDELSPAWTSVLRWMADALPQSSVLVRMSFWANLLCIWWNPKFVQVFRGFSKHIHGLSQWYIFQGLVLLVRFLGVRIAGFAGAGEGRTSAQISLHALLAIVVVVLYALAQKSVHVDTTPLFPSSSTPLALSPARPRDIAIGTETGTKSLSNLLDDILHETPKASMVIPTRPSPSPKGPNSPNPELQPISGISSLGLSTAAAPVQYSEEMEWSPTQSRHRAFNDFGTPGRQSQAFGDSPTNPSASPFWYKVPPAPTTPAERLRKASNPILRSKPVGPEAVFFPTNSQQLNTSARPSDSSKSKRKVSFAQPSFFASPKSNPSDPRSTLADMLGSSFNLSQDGDSDQDSANRERPDIELKMIRPLRNPTARDRFIDIFTLGSLIASWLHVTSAPYTYTWDVMLGSMALSVAVALHLTSDAFYGLRIGQIPRQLAMANSILGVAEVAAACILSFQVWATPRGNEREAFGVQGLVVMSLMLCHGLVNMAV</sequence>
<dbReference type="GO" id="GO:0071765">
    <property type="term" value="P:nuclear inner membrane organization"/>
    <property type="evidence" value="ECO:0007669"/>
    <property type="project" value="InterPro"/>
</dbReference>
<feature type="compositionally biased region" description="Pro residues" evidence="6">
    <location>
        <begin position="441"/>
        <end position="452"/>
    </location>
</feature>
<dbReference type="PANTHER" id="PTHR28538:SF1">
    <property type="entry name" value="INTEGRAL INNER NUCLEAR MEMBRANE PROTEIN IMA1"/>
    <property type="match status" value="1"/>
</dbReference>
<name>A0A0G4LKQ5_VERLO</name>
<feature type="compositionally biased region" description="Polar residues" evidence="6">
    <location>
        <begin position="553"/>
        <end position="568"/>
    </location>
</feature>
<feature type="region of interest" description="Disordered" evidence="6">
    <location>
        <begin position="477"/>
        <end position="623"/>
    </location>
</feature>
<dbReference type="Proteomes" id="UP000044602">
    <property type="component" value="Unassembled WGS sequence"/>
</dbReference>
<protein>
    <recommendedName>
        <fullName evidence="8">Ima1 N-terminal domain-containing protein</fullName>
    </recommendedName>
</protein>
<dbReference type="InterPro" id="IPR018617">
    <property type="entry name" value="Ima1_N"/>
</dbReference>
<feature type="transmembrane region" description="Helical" evidence="7">
    <location>
        <begin position="331"/>
        <end position="351"/>
    </location>
</feature>
<feature type="transmembrane region" description="Helical" evidence="7">
    <location>
        <begin position="670"/>
        <end position="690"/>
    </location>
</feature>
<organism evidence="9 10">
    <name type="scientific">Verticillium longisporum</name>
    <name type="common">Verticillium dahliae var. longisporum</name>
    <dbReference type="NCBI Taxonomy" id="100787"/>
    <lineage>
        <taxon>Eukaryota</taxon>
        <taxon>Fungi</taxon>
        <taxon>Dikarya</taxon>
        <taxon>Ascomycota</taxon>
        <taxon>Pezizomycotina</taxon>
        <taxon>Sordariomycetes</taxon>
        <taxon>Hypocreomycetidae</taxon>
        <taxon>Glomerellales</taxon>
        <taxon>Plectosphaerellaceae</taxon>
        <taxon>Verticillium</taxon>
    </lineage>
</organism>